<proteinExistence type="predicted"/>
<gene>
    <name evidence="3" type="ORF">EKO24_013965</name>
</gene>
<name>A0ABY3C8E3_9GAMM</name>
<dbReference type="CDD" id="cd07302">
    <property type="entry name" value="CHD"/>
    <property type="match status" value="1"/>
</dbReference>
<dbReference type="Pfam" id="PF00211">
    <property type="entry name" value="Guanylate_cyc"/>
    <property type="match status" value="1"/>
</dbReference>
<feature type="transmembrane region" description="Helical" evidence="1">
    <location>
        <begin position="12"/>
        <end position="30"/>
    </location>
</feature>
<dbReference type="PANTHER" id="PTHR43081:SF1">
    <property type="entry name" value="ADENYLATE CYCLASE, TERMINAL-DIFFERENTIATION SPECIFIC"/>
    <property type="match status" value="1"/>
</dbReference>
<dbReference type="PANTHER" id="PTHR43081">
    <property type="entry name" value="ADENYLATE CYCLASE, TERMINAL-DIFFERENTIATION SPECIFIC-RELATED"/>
    <property type="match status" value="1"/>
</dbReference>
<feature type="transmembrane region" description="Helical" evidence="1">
    <location>
        <begin position="367"/>
        <end position="387"/>
    </location>
</feature>
<dbReference type="InterPro" id="IPR029787">
    <property type="entry name" value="Nucleotide_cyclase"/>
</dbReference>
<evidence type="ECO:0000256" key="1">
    <source>
        <dbReference type="SAM" id="Phobius"/>
    </source>
</evidence>
<dbReference type="InterPro" id="IPR050697">
    <property type="entry name" value="Adenylyl/Guanylyl_Cyclase_3/4"/>
</dbReference>
<sequence length="710" mass="78624">MSESPLINTKLLLNFILVAALAGIGLDYTFDNSMDYWIHDSAVVRQARGQWKYVAVVVMDEGIPVDVSRIQSLPLFALAAERLAAAGSKGMFLDARVPKELEGRMPYASCIEPTGEVRWSIPQCTVTSGNQCQVLSSDAGKAPLKMAGQAMSQFSMAPFPPGQKDLPEFLLFDFDAAAFISGQGVEALDHLVTRHSPTARWIDLTEGHAVLRLAESVNPELLRASLEDESQNEICDKGLPCRRIRLSKPLYQVQSSDERLFLPLSTLASCDQDLALKTAALVKNKAVIFQVTIPTETTDTVITPMTTAVAGPKLLTPGAQYLADAIETLLNHDYPRRLDKIINVILLIGIAIISVLAGAYLRPWMLWLVGSLIFTIMIALCLFNPVLQLWPVTAAMATFIAGALQTTGARLVIGFREGKLASQYLPQQVHSMLLKLKTDESFKNTCSQVVVLMSDLEGYTTITGILEEPESLLDLMNDYLNETSLMLQDKYHGWLESYVGDMVCYYWPFVESNKEQVYQNALQAALELSILQQNFFESVPFRYGDKFGPTVLEQIGKTINAGIGLTPGLVVMGDLGPKHGVRKFGILGDPLNLASRVEGLTRMFNAEIIVTEELLAAARELNIPARRLGFICVKGRNTPAMLYALGRPEDERFSAENIAAWENWLAAVEQHQQETALPCPEVYRQDRLTLESWLKRGLLTEQGVWHLNEK</sequence>
<keyword evidence="1" id="KW-0472">Membrane</keyword>
<feature type="transmembrane region" description="Helical" evidence="1">
    <location>
        <begin position="341"/>
        <end position="361"/>
    </location>
</feature>
<accession>A0ABY3C8E3</accession>
<keyword evidence="4" id="KW-1185">Reference proteome</keyword>
<dbReference type="Gene3D" id="3.30.70.1230">
    <property type="entry name" value="Nucleotide cyclase"/>
    <property type="match status" value="1"/>
</dbReference>
<evidence type="ECO:0000313" key="3">
    <source>
        <dbReference type="EMBL" id="TRW92861.1"/>
    </source>
</evidence>
<dbReference type="RefSeq" id="WP_127028532.1">
    <property type="nucleotide sequence ID" value="NZ_RYFG02000105.1"/>
</dbReference>
<dbReference type="EMBL" id="RYFG02000105">
    <property type="protein sequence ID" value="TRW92861.1"/>
    <property type="molecule type" value="Genomic_DNA"/>
</dbReference>
<protein>
    <submittedName>
        <fullName evidence="3">Adenylate/guanylate cyclase domain-containing protein</fullName>
    </submittedName>
</protein>
<evidence type="ECO:0000259" key="2">
    <source>
        <dbReference type="PROSITE" id="PS50125"/>
    </source>
</evidence>
<dbReference type="SUPFAM" id="SSF55073">
    <property type="entry name" value="Nucleotide cyclase"/>
    <property type="match status" value="1"/>
</dbReference>
<dbReference type="PROSITE" id="PS50125">
    <property type="entry name" value="GUANYLATE_CYCLASE_2"/>
    <property type="match status" value="1"/>
</dbReference>
<dbReference type="Proteomes" id="UP000733744">
    <property type="component" value="Unassembled WGS sequence"/>
</dbReference>
<dbReference type="InterPro" id="IPR001054">
    <property type="entry name" value="A/G_cyclase"/>
</dbReference>
<feature type="domain" description="Guanylate cyclase" evidence="2">
    <location>
        <begin position="450"/>
        <end position="598"/>
    </location>
</feature>
<evidence type="ECO:0000313" key="4">
    <source>
        <dbReference type="Proteomes" id="UP000733744"/>
    </source>
</evidence>
<comment type="caution">
    <text evidence="3">The sequence shown here is derived from an EMBL/GenBank/DDBJ whole genome shotgun (WGS) entry which is preliminary data.</text>
</comment>
<organism evidence="3 4">
    <name type="scientific">Candidatus Methylobacter oryzae</name>
    <dbReference type="NCBI Taxonomy" id="2497749"/>
    <lineage>
        <taxon>Bacteria</taxon>
        <taxon>Pseudomonadati</taxon>
        <taxon>Pseudomonadota</taxon>
        <taxon>Gammaproteobacteria</taxon>
        <taxon>Methylococcales</taxon>
        <taxon>Methylococcaceae</taxon>
        <taxon>Methylobacter</taxon>
    </lineage>
</organism>
<keyword evidence="1" id="KW-0812">Transmembrane</keyword>
<reference evidence="3 4" key="1">
    <citation type="journal article" date="2019" name="Antonie Van Leeuwenhoek">
        <title>Description of 'Ca. Methylobacter oryzae' KRF1, a novel species from the environmentally important Methylobacter clade 2.</title>
        <authorList>
            <person name="Khatri K."/>
            <person name="Mohite J.A."/>
            <person name="Pandit P.S."/>
            <person name="Bahulikar R."/>
            <person name="Rahalkar M.C."/>
        </authorList>
    </citation>
    <scope>NUCLEOTIDE SEQUENCE [LARGE SCALE GENOMIC DNA]</scope>
    <source>
        <strain evidence="3 4">KRF1</strain>
    </source>
</reference>
<keyword evidence="1" id="KW-1133">Transmembrane helix</keyword>